<proteinExistence type="predicted"/>
<comment type="caution">
    <text evidence="2">The sequence shown here is derived from an EMBL/GenBank/DDBJ whole genome shotgun (WGS) entry which is preliminary data.</text>
</comment>
<organism evidence="2 3">
    <name type="scientific">Plakobranchus ocellatus</name>
    <dbReference type="NCBI Taxonomy" id="259542"/>
    <lineage>
        <taxon>Eukaryota</taxon>
        <taxon>Metazoa</taxon>
        <taxon>Spiralia</taxon>
        <taxon>Lophotrochozoa</taxon>
        <taxon>Mollusca</taxon>
        <taxon>Gastropoda</taxon>
        <taxon>Heterobranchia</taxon>
        <taxon>Euthyneura</taxon>
        <taxon>Panpulmonata</taxon>
        <taxon>Sacoglossa</taxon>
        <taxon>Placobranchoidea</taxon>
        <taxon>Plakobranchidae</taxon>
        <taxon>Plakobranchus</taxon>
    </lineage>
</organism>
<name>A0AAV4DJ50_9GAST</name>
<accession>A0AAV4DJ50</accession>
<reference evidence="2 3" key="1">
    <citation type="journal article" date="2021" name="Elife">
        <title>Chloroplast acquisition without the gene transfer in kleptoplastic sea slugs, Plakobranchus ocellatus.</title>
        <authorList>
            <person name="Maeda T."/>
            <person name="Takahashi S."/>
            <person name="Yoshida T."/>
            <person name="Shimamura S."/>
            <person name="Takaki Y."/>
            <person name="Nagai Y."/>
            <person name="Toyoda A."/>
            <person name="Suzuki Y."/>
            <person name="Arimoto A."/>
            <person name="Ishii H."/>
            <person name="Satoh N."/>
            <person name="Nishiyama T."/>
            <person name="Hasebe M."/>
            <person name="Maruyama T."/>
            <person name="Minagawa J."/>
            <person name="Obokata J."/>
            <person name="Shigenobu S."/>
        </authorList>
    </citation>
    <scope>NUCLEOTIDE SEQUENCE [LARGE SCALE GENOMIC DNA]</scope>
</reference>
<dbReference type="Proteomes" id="UP000735302">
    <property type="component" value="Unassembled WGS sequence"/>
</dbReference>
<evidence type="ECO:0000313" key="2">
    <source>
        <dbReference type="EMBL" id="GFO44239.1"/>
    </source>
</evidence>
<keyword evidence="3" id="KW-1185">Reference proteome</keyword>
<dbReference type="AlphaFoldDB" id="A0AAV4DJ50"/>
<protein>
    <submittedName>
        <fullName evidence="2">Uncharacterized protein</fullName>
    </submittedName>
</protein>
<feature type="compositionally biased region" description="Basic and acidic residues" evidence="1">
    <location>
        <begin position="138"/>
        <end position="153"/>
    </location>
</feature>
<evidence type="ECO:0000313" key="3">
    <source>
        <dbReference type="Proteomes" id="UP000735302"/>
    </source>
</evidence>
<feature type="region of interest" description="Disordered" evidence="1">
    <location>
        <begin position="1"/>
        <end position="153"/>
    </location>
</feature>
<evidence type="ECO:0000256" key="1">
    <source>
        <dbReference type="SAM" id="MobiDB-lite"/>
    </source>
</evidence>
<feature type="compositionally biased region" description="Basic and acidic residues" evidence="1">
    <location>
        <begin position="49"/>
        <end position="75"/>
    </location>
</feature>
<gene>
    <name evidence="2" type="ORF">PoB_007074400</name>
</gene>
<dbReference type="EMBL" id="BLXT01007948">
    <property type="protein sequence ID" value="GFO44239.1"/>
    <property type="molecule type" value="Genomic_DNA"/>
</dbReference>
<sequence>MADNNSSGSMVPEEVATSKKKAMTSAERVRKYREKQKLINPNYSAQESARIEQIRKNRLLKNPEAERRKSRETSAKYRAKKRRAETFSTSPARSGFKSPQGLGRAVKRLQDVLPRSPNKRAQTITGLAKRHGIQLESKMSKELTKRSLTDETI</sequence>